<evidence type="ECO:0000256" key="8">
    <source>
        <dbReference type="SAM" id="Phobius"/>
    </source>
</evidence>
<proteinExistence type="predicted"/>
<keyword evidence="4 8" id="KW-0812">Transmembrane</keyword>
<evidence type="ECO:0000256" key="3">
    <source>
        <dbReference type="ARBA" id="ARBA00022679"/>
    </source>
</evidence>
<feature type="transmembrane region" description="Helical" evidence="8">
    <location>
        <begin position="217"/>
        <end position="238"/>
    </location>
</feature>
<accession>M9R6H7</accession>
<dbReference type="RefSeq" id="WP_015499400.1">
    <property type="nucleotide sequence ID" value="NC_020911.1"/>
</dbReference>
<comment type="subcellular location">
    <subcellularLocation>
        <location evidence="1">Membrane</location>
        <topology evidence="1">Multi-pass membrane protein</topology>
    </subcellularLocation>
</comment>
<keyword evidence="11" id="KW-1185">Reference proteome</keyword>
<evidence type="ECO:0000313" key="11">
    <source>
        <dbReference type="Proteomes" id="UP000005307"/>
    </source>
</evidence>
<organism evidence="10 11">
    <name type="scientific">Octadecabacter antarcticus 307</name>
    <dbReference type="NCBI Taxonomy" id="391626"/>
    <lineage>
        <taxon>Bacteria</taxon>
        <taxon>Pseudomonadati</taxon>
        <taxon>Pseudomonadota</taxon>
        <taxon>Alphaproteobacteria</taxon>
        <taxon>Rhodobacterales</taxon>
        <taxon>Roseobacteraceae</taxon>
        <taxon>Octadecabacter</taxon>
    </lineage>
</organism>
<evidence type="ECO:0000313" key="10">
    <source>
        <dbReference type="EMBL" id="AGI67368.1"/>
    </source>
</evidence>
<feature type="region of interest" description="Disordered" evidence="7">
    <location>
        <begin position="623"/>
        <end position="649"/>
    </location>
</feature>
<keyword evidence="6 8" id="KW-0472">Membrane</keyword>
<evidence type="ECO:0000256" key="7">
    <source>
        <dbReference type="SAM" id="MobiDB-lite"/>
    </source>
</evidence>
<dbReference type="InterPro" id="IPR050321">
    <property type="entry name" value="Glycosyltr_2/OpgH_subfam"/>
</dbReference>
<evidence type="ECO:0000256" key="5">
    <source>
        <dbReference type="ARBA" id="ARBA00022989"/>
    </source>
</evidence>
<dbReference type="InterPro" id="IPR007831">
    <property type="entry name" value="T2SS_GspE_N"/>
</dbReference>
<feature type="transmembrane region" description="Helical" evidence="8">
    <location>
        <begin position="191"/>
        <end position="211"/>
    </location>
</feature>
<name>M9R6H7_9RHOB</name>
<keyword evidence="2" id="KW-0328">Glycosyltransferase</keyword>
<dbReference type="Proteomes" id="UP000005307">
    <property type="component" value="Chromosome"/>
</dbReference>
<gene>
    <name evidence="10" type="ORF">OAN307_c17010</name>
</gene>
<evidence type="ECO:0000256" key="6">
    <source>
        <dbReference type="ARBA" id="ARBA00023136"/>
    </source>
</evidence>
<dbReference type="KEGG" id="oat:OAN307_c17010"/>
<evidence type="ECO:0000259" key="9">
    <source>
        <dbReference type="Pfam" id="PF05157"/>
    </source>
</evidence>
<dbReference type="GO" id="GO:0016020">
    <property type="term" value="C:membrane"/>
    <property type="evidence" value="ECO:0007669"/>
    <property type="project" value="UniProtKB-SubCell"/>
</dbReference>
<dbReference type="STRING" id="391626.OAN307_c17010"/>
<dbReference type="PANTHER" id="PTHR43867:SF2">
    <property type="entry name" value="CELLULOSE SYNTHASE CATALYTIC SUBUNIT A [UDP-FORMING]"/>
    <property type="match status" value="1"/>
</dbReference>
<dbReference type="Pfam" id="PF13641">
    <property type="entry name" value="Glyco_tranf_2_3"/>
    <property type="match status" value="1"/>
</dbReference>
<dbReference type="SUPFAM" id="SSF160246">
    <property type="entry name" value="EspE N-terminal domain-like"/>
    <property type="match status" value="1"/>
</dbReference>
<dbReference type="PANTHER" id="PTHR43867">
    <property type="entry name" value="CELLULOSE SYNTHASE CATALYTIC SUBUNIT A [UDP-FORMING]"/>
    <property type="match status" value="1"/>
</dbReference>
<keyword evidence="3 10" id="KW-0808">Transferase</keyword>
<dbReference type="OrthoDB" id="7431422at2"/>
<dbReference type="InterPro" id="IPR029044">
    <property type="entry name" value="Nucleotide-diphossugar_trans"/>
</dbReference>
<keyword evidence="5 8" id="KW-1133">Transmembrane helix</keyword>
<evidence type="ECO:0000256" key="4">
    <source>
        <dbReference type="ARBA" id="ARBA00022692"/>
    </source>
</evidence>
<feature type="domain" description="Type II secretion system protein GspE N-terminal" evidence="9">
    <location>
        <begin position="89"/>
        <end position="164"/>
    </location>
</feature>
<feature type="transmembrane region" description="Helical" evidence="8">
    <location>
        <begin position="507"/>
        <end position="531"/>
    </location>
</feature>
<feature type="compositionally biased region" description="Pro residues" evidence="7">
    <location>
        <begin position="638"/>
        <end position="649"/>
    </location>
</feature>
<dbReference type="HOGENOM" id="CLU_020629_0_0_5"/>
<dbReference type="AlphaFoldDB" id="M9R6H7"/>
<dbReference type="Pfam" id="PF05157">
    <property type="entry name" value="MshEN"/>
    <property type="match status" value="1"/>
</dbReference>
<evidence type="ECO:0000256" key="1">
    <source>
        <dbReference type="ARBA" id="ARBA00004141"/>
    </source>
</evidence>
<sequence>MALTFSTVRQRKLPAKNDLANKLAAPRATGDVLGDNGVGAARAFTQKDVNRRGSVAIAVALGHRLGLPSTNPEQIEAGLAETCVVDPVITPADPRLIERFGAELCLKHRVLPWRSVSGRVTVLATSPDHFLRIRDALVVVFGPIHLAIVTTNNLDAALSRMCHKALMRNAELRTQQHESCRDWNTGKAFRWGLGVVLAIMSCLIVWPQISFFVLCGWAVFTLILKTILKVAAAVVHLFPKPTSPMPANPQLAHLPIVTILVPLFRERDIAGTLIERLSRLDYPTDRLDVCLVLEADDGTTQNALAATQLPFWMRAIKVPLGTLQTKPRALNYALCFAKGSIIGVYDAEDAPAPDQIHIVVNRFAQRGQDVACLQGQLDFYNSHSNWLARCFTVEYATWFRIMLPGLERLGLAIPLGGTTLFFRREILEELGGWDAHNVTEDADLGIRLARHGYRTEIIDTVTQEEANARAWPWIKQRSRWLKGYAITYGVHMRSPLKLWRDLGAWRFFGLQLLFAGTISQFLLAPLLWSFWLMLLGLPHPLDNVLSTNVTLTFAAIFLLSEIINITVSAIAVTSPGKYDLIKWTPTLHFYFPLAALAAYKGVIELATKPFYWDKTSHGIFAPTQPAPTSPAARATNAPPEPPQRPIAAE</sequence>
<dbReference type="eggNOG" id="COG1215">
    <property type="taxonomic scope" value="Bacteria"/>
</dbReference>
<dbReference type="InterPro" id="IPR037257">
    <property type="entry name" value="T2SS_E_N_sf"/>
</dbReference>
<protein>
    <submittedName>
        <fullName evidence="10">Glycosyl transferase-like protein</fullName>
    </submittedName>
</protein>
<dbReference type="GO" id="GO:0016757">
    <property type="term" value="F:glycosyltransferase activity"/>
    <property type="evidence" value="ECO:0007669"/>
    <property type="project" value="UniProtKB-KW"/>
</dbReference>
<feature type="transmembrane region" description="Helical" evidence="8">
    <location>
        <begin position="551"/>
        <end position="572"/>
    </location>
</feature>
<dbReference type="EMBL" id="CP003740">
    <property type="protein sequence ID" value="AGI67368.1"/>
    <property type="molecule type" value="Genomic_DNA"/>
</dbReference>
<dbReference type="Gene3D" id="3.90.550.10">
    <property type="entry name" value="Spore Coat Polysaccharide Biosynthesis Protein SpsA, Chain A"/>
    <property type="match status" value="1"/>
</dbReference>
<evidence type="ECO:0000256" key="2">
    <source>
        <dbReference type="ARBA" id="ARBA00022676"/>
    </source>
</evidence>
<dbReference type="SUPFAM" id="SSF53448">
    <property type="entry name" value="Nucleotide-diphospho-sugar transferases"/>
    <property type="match status" value="1"/>
</dbReference>
<reference evidence="10 11" key="1">
    <citation type="journal article" date="2013" name="PLoS ONE">
        <title>Poles Apart: Arctic and Antarctic Octadecabacter strains Share High Genome Plasticity and a New Type of Xanthorhodopsin.</title>
        <authorList>
            <person name="Vollmers J."/>
            <person name="Voget S."/>
            <person name="Dietrich S."/>
            <person name="Gollnow K."/>
            <person name="Smits M."/>
            <person name="Meyer K."/>
            <person name="Brinkhoff T."/>
            <person name="Simon M."/>
            <person name="Daniel R."/>
        </authorList>
    </citation>
    <scope>NUCLEOTIDE SEQUENCE [LARGE SCALE GENOMIC DNA]</scope>
    <source>
        <strain evidence="10 11">307</strain>
    </source>
</reference>